<dbReference type="EMBL" id="CP095049">
    <property type="protein sequence ID" value="UOQ51603.1"/>
    <property type="molecule type" value="Genomic_DNA"/>
</dbReference>
<dbReference type="PROSITE" id="PS51257">
    <property type="entry name" value="PROKAR_LIPOPROTEIN"/>
    <property type="match status" value="1"/>
</dbReference>
<name>A0ABY4F6F0_9BACT</name>
<evidence type="ECO:0000313" key="2">
    <source>
        <dbReference type="EMBL" id="UOQ51603.1"/>
    </source>
</evidence>
<proteinExistence type="predicted"/>
<feature type="chain" id="PRO_5045425222" description="Lipoprotein" evidence="1">
    <location>
        <begin position="20"/>
        <end position="191"/>
    </location>
</feature>
<protein>
    <recommendedName>
        <fullName evidence="4">Lipoprotein</fullName>
    </recommendedName>
</protein>
<accession>A0ABY4F6F0</accession>
<sequence>MITAMKGSCNYWSRLSAFALVLSTLALLSCEAKLTSAQSAVNSSIPSKEIYHVLQQFLAADTLDPAPKVHVAFLRPDTLAGDLSVYLLDVYNSNGELKILPLTTWRVDEKIIFVFTGLEAITSGGDTTYHHLIRATEAANKENTIWCPPFRCWRLDVQGQKVTSIDRQVRISPASYPFIRFAPPPPPPKFR</sequence>
<evidence type="ECO:0000313" key="3">
    <source>
        <dbReference type="Proteomes" id="UP000831785"/>
    </source>
</evidence>
<gene>
    <name evidence="2" type="ORF">MUN80_17790</name>
</gene>
<feature type="signal peptide" evidence="1">
    <location>
        <begin position="1"/>
        <end position="19"/>
    </location>
</feature>
<keyword evidence="3" id="KW-1185">Reference proteome</keyword>
<dbReference type="RefSeq" id="WP_244714808.1">
    <property type="nucleotide sequence ID" value="NZ_CP095049.1"/>
</dbReference>
<organism evidence="2 3">
    <name type="scientific">Hymenobacter cellulosivorans</name>
    <dbReference type="NCBI Taxonomy" id="2932249"/>
    <lineage>
        <taxon>Bacteria</taxon>
        <taxon>Pseudomonadati</taxon>
        <taxon>Bacteroidota</taxon>
        <taxon>Cytophagia</taxon>
        <taxon>Cytophagales</taxon>
        <taxon>Hymenobacteraceae</taxon>
        <taxon>Hymenobacter</taxon>
    </lineage>
</organism>
<keyword evidence="1" id="KW-0732">Signal</keyword>
<evidence type="ECO:0008006" key="4">
    <source>
        <dbReference type="Google" id="ProtNLM"/>
    </source>
</evidence>
<dbReference type="Proteomes" id="UP000831785">
    <property type="component" value="Chromosome"/>
</dbReference>
<evidence type="ECO:0000256" key="1">
    <source>
        <dbReference type="SAM" id="SignalP"/>
    </source>
</evidence>
<reference evidence="2 3" key="1">
    <citation type="submission" date="2022-04" db="EMBL/GenBank/DDBJ databases">
        <title>Hymenobacter sp. isolated from the air.</title>
        <authorList>
            <person name="Won M."/>
            <person name="Lee C.-M."/>
            <person name="Woen H.-Y."/>
            <person name="Kwon S.-W."/>
        </authorList>
    </citation>
    <scope>NUCLEOTIDE SEQUENCE [LARGE SCALE GENOMIC DNA]</scope>
    <source>
        <strain evidence="3">5116 S-27</strain>
    </source>
</reference>